<evidence type="ECO:0000313" key="6">
    <source>
        <dbReference type="EMBL" id="CAB5076541.1"/>
    </source>
</evidence>
<evidence type="ECO:0000256" key="1">
    <source>
        <dbReference type="SAM" id="Phobius"/>
    </source>
</evidence>
<keyword evidence="1" id="KW-1133">Transmembrane helix</keyword>
<gene>
    <name evidence="2" type="ORF">UFOPK2662_00881</name>
    <name evidence="3" type="ORF">UFOPK2942_01144</name>
    <name evidence="4" type="ORF">UFOPK3232_00730</name>
    <name evidence="5" type="ORF">UFOPK4242_01233</name>
    <name evidence="6" type="ORF">UFOPK4382_01034</name>
</gene>
<keyword evidence="1" id="KW-0472">Membrane</keyword>
<reference evidence="4" key="1">
    <citation type="submission" date="2020-05" db="EMBL/GenBank/DDBJ databases">
        <authorList>
            <person name="Chiriac C."/>
            <person name="Salcher M."/>
            <person name="Ghai R."/>
            <person name="Kavagutti S V."/>
        </authorList>
    </citation>
    <scope>NUCLEOTIDE SEQUENCE</scope>
</reference>
<dbReference type="EMBL" id="CAEZYI010000049">
    <property type="protein sequence ID" value="CAB4723233.1"/>
    <property type="molecule type" value="Genomic_DNA"/>
</dbReference>
<dbReference type="AlphaFoldDB" id="A0A6J7AZJ1"/>
<dbReference type="EMBL" id="CAFBQC010000091">
    <property type="protein sequence ID" value="CAB5043609.1"/>
    <property type="molecule type" value="Genomic_DNA"/>
</dbReference>
<name>A0A6J7AZJ1_9ZZZZ</name>
<protein>
    <submittedName>
        <fullName evidence="4">Unannotated protein</fullName>
    </submittedName>
</protein>
<evidence type="ECO:0000313" key="4">
    <source>
        <dbReference type="EMBL" id="CAB4838596.1"/>
    </source>
</evidence>
<keyword evidence="1" id="KW-0812">Transmembrane</keyword>
<dbReference type="EMBL" id="CAFARE010000022">
    <property type="protein sequence ID" value="CAB4838596.1"/>
    <property type="molecule type" value="Genomic_DNA"/>
</dbReference>
<evidence type="ECO:0000313" key="2">
    <source>
        <dbReference type="EMBL" id="CAB4723233.1"/>
    </source>
</evidence>
<feature type="transmembrane region" description="Helical" evidence="1">
    <location>
        <begin position="30"/>
        <end position="52"/>
    </location>
</feature>
<accession>A0A6J7AZJ1</accession>
<dbReference type="EMBL" id="CAFBRA010000077">
    <property type="protein sequence ID" value="CAB5076541.1"/>
    <property type="molecule type" value="Genomic_DNA"/>
</dbReference>
<evidence type="ECO:0000313" key="5">
    <source>
        <dbReference type="EMBL" id="CAB5043609.1"/>
    </source>
</evidence>
<dbReference type="EMBL" id="CAFAAA010000050">
    <property type="protein sequence ID" value="CAB4787300.1"/>
    <property type="molecule type" value="Genomic_DNA"/>
</dbReference>
<evidence type="ECO:0000313" key="3">
    <source>
        <dbReference type="EMBL" id="CAB4787300.1"/>
    </source>
</evidence>
<sequence>MKLRNIGATWSLVRLCEHLKSLQQRFSEDAGSAVVEFVALAIPLFIPIFMYLNHFSSVSGNEEIARVLAREGLRAYVASDSDHAGRIVSEQAVSVIADNLGLTDDEVKSLTARYECTNQPCFSADGRIRLTITFIDHGSHRTIEASAQEYISPWM</sequence>
<proteinExistence type="predicted"/>
<organism evidence="4">
    <name type="scientific">freshwater metagenome</name>
    <dbReference type="NCBI Taxonomy" id="449393"/>
    <lineage>
        <taxon>unclassified sequences</taxon>
        <taxon>metagenomes</taxon>
        <taxon>ecological metagenomes</taxon>
    </lineage>
</organism>